<evidence type="ECO:0000313" key="2">
    <source>
        <dbReference type="Proteomes" id="UP000239504"/>
    </source>
</evidence>
<dbReference type="SUPFAM" id="SSF102198">
    <property type="entry name" value="Putative cyclase"/>
    <property type="match status" value="1"/>
</dbReference>
<proteinExistence type="predicted"/>
<accession>A0A2S7JZ96</accession>
<dbReference type="InterPro" id="IPR007325">
    <property type="entry name" value="KFase/CYL"/>
</dbReference>
<dbReference type="AlphaFoldDB" id="A0A2S7JZ96"/>
<dbReference type="InterPro" id="IPR037175">
    <property type="entry name" value="KFase_sf"/>
</dbReference>
<dbReference type="GO" id="GO:0004061">
    <property type="term" value="F:arylformamidase activity"/>
    <property type="evidence" value="ECO:0007669"/>
    <property type="project" value="InterPro"/>
</dbReference>
<reference evidence="1 2" key="1">
    <citation type="submission" date="2017-12" db="EMBL/GenBank/DDBJ databases">
        <authorList>
            <person name="Hurst M.R.H."/>
        </authorList>
    </citation>
    <scope>NUCLEOTIDE SEQUENCE [LARGE SCALE GENOMIC DNA]</scope>
    <source>
        <strain evidence="1 2">SY-3-19</strain>
    </source>
</reference>
<dbReference type="GO" id="GO:0019441">
    <property type="term" value="P:L-tryptophan catabolic process to kynurenine"/>
    <property type="evidence" value="ECO:0007669"/>
    <property type="project" value="InterPro"/>
</dbReference>
<dbReference type="PANTHER" id="PTHR31118:SF12">
    <property type="entry name" value="CYCLASE-LIKE PROTEIN 2"/>
    <property type="match status" value="1"/>
</dbReference>
<dbReference type="PROSITE" id="PS51257">
    <property type="entry name" value="PROKAR_LIPOPROTEIN"/>
    <property type="match status" value="1"/>
</dbReference>
<gene>
    <name evidence="1" type="ORF">CW354_21825</name>
</gene>
<dbReference type="Pfam" id="PF04199">
    <property type="entry name" value="Cyclase"/>
    <property type="match status" value="1"/>
</dbReference>
<sequence>MGRLAEHSLGAAAAAALWLGACTPAPDAEPAPPSLDLERYRIVDLSHAFAPDTIYWPTDKKGFSKKTVFEGEREDGWYAAFDIATAEHGGTHMDAPYHFDSEGDDAASVPLSRLIAPAVVIDVTDRTAGDRLYRVKPGDILAFEIIHGEIAPGTIVLVRTGWSQYWPNAKAYLGGTDPSALAFPSFGADAARFLIEEREAAALGIDTASTDYGPSTDFPVHRIMGAANTPGFENLANLDQLPPTGAYVMALPMKIEGGSGGPLRAVALAPKE</sequence>
<dbReference type="PANTHER" id="PTHR31118">
    <property type="entry name" value="CYCLASE-LIKE PROTEIN 2"/>
    <property type="match status" value="1"/>
</dbReference>
<organism evidence="1 2">
    <name type="scientific">Hyphococcus luteus</name>
    <dbReference type="NCBI Taxonomy" id="2058213"/>
    <lineage>
        <taxon>Bacteria</taxon>
        <taxon>Pseudomonadati</taxon>
        <taxon>Pseudomonadota</taxon>
        <taxon>Alphaproteobacteria</taxon>
        <taxon>Parvularculales</taxon>
        <taxon>Parvularculaceae</taxon>
        <taxon>Hyphococcus</taxon>
    </lineage>
</organism>
<dbReference type="Proteomes" id="UP000239504">
    <property type="component" value="Unassembled WGS sequence"/>
</dbReference>
<name>A0A2S7JZ96_9PROT</name>
<dbReference type="RefSeq" id="WP_104832219.1">
    <property type="nucleotide sequence ID" value="NZ_PJCH01000017.1"/>
</dbReference>
<evidence type="ECO:0000313" key="1">
    <source>
        <dbReference type="EMBL" id="PQA85579.1"/>
    </source>
</evidence>
<protein>
    <submittedName>
        <fullName evidence="1">Cyclase</fullName>
    </submittedName>
</protein>
<keyword evidence="2" id="KW-1185">Reference proteome</keyword>
<dbReference type="OrthoDB" id="9777007at2"/>
<comment type="caution">
    <text evidence="1">The sequence shown here is derived from an EMBL/GenBank/DDBJ whole genome shotgun (WGS) entry which is preliminary data.</text>
</comment>
<dbReference type="Gene3D" id="3.50.30.50">
    <property type="entry name" value="Putative cyclase"/>
    <property type="match status" value="1"/>
</dbReference>
<dbReference type="EMBL" id="PJCH01000017">
    <property type="protein sequence ID" value="PQA85579.1"/>
    <property type="molecule type" value="Genomic_DNA"/>
</dbReference>